<evidence type="ECO:0000256" key="4">
    <source>
        <dbReference type="ARBA" id="ARBA00022741"/>
    </source>
</evidence>
<keyword evidence="4" id="KW-0547">Nucleotide-binding</keyword>
<evidence type="ECO:0000256" key="10">
    <source>
        <dbReference type="ARBA" id="ARBA00023204"/>
    </source>
</evidence>
<organism evidence="15 16">
    <name type="scientific">Jiangella alkaliphila</name>
    <dbReference type="NCBI Taxonomy" id="419479"/>
    <lineage>
        <taxon>Bacteria</taxon>
        <taxon>Bacillati</taxon>
        <taxon>Actinomycetota</taxon>
        <taxon>Actinomycetes</taxon>
        <taxon>Jiangellales</taxon>
        <taxon>Jiangellaceae</taxon>
        <taxon>Jiangella</taxon>
    </lineage>
</organism>
<dbReference type="EMBL" id="LT629791">
    <property type="protein sequence ID" value="SDU40794.1"/>
    <property type="molecule type" value="Genomic_DNA"/>
</dbReference>
<dbReference type="PANTHER" id="PTHR43152:SF2">
    <property type="entry name" value="DRUG RESISTANCE ABC TRANSPORTER"/>
    <property type="match status" value="1"/>
</dbReference>
<dbReference type="CDD" id="cd03270">
    <property type="entry name" value="ABC_UvrA_I"/>
    <property type="match status" value="1"/>
</dbReference>
<evidence type="ECO:0000256" key="13">
    <source>
        <dbReference type="ARBA" id="ARBA00042156"/>
    </source>
</evidence>
<evidence type="ECO:0000256" key="3">
    <source>
        <dbReference type="ARBA" id="ARBA00022737"/>
    </source>
</evidence>
<evidence type="ECO:0000256" key="8">
    <source>
        <dbReference type="ARBA" id="ARBA00022881"/>
    </source>
</evidence>
<dbReference type="RefSeq" id="WP_046767895.1">
    <property type="nucleotide sequence ID" value="NZ_KQ061223.1"/>
</dbReference>
<dbReference type="STRING" id="419479.SAMN04488563_1540"/>
<dbReference type="InterPro" id="IPR027417">
    <property type="entry name" value="P-loop_NTPase"/>
</dbReference>
<dbReference type="PROSITE" id="PS50893">
    <property type="entry name" value="ABC_TRANSPORTER_2"/>
    <property type="match status" value="2"/>
</dbReference>
<dbReference type="Gene3D" id="1.20.1580.10">
    <property type="entry name" value="ABC transporter ATPase like domain"/>
    <property type="match status" value="2"/>
</dbReference>
<keyword evidence="9" id="KW-0238">DNA-binding</keyword>
<dbReference type="PROSITE" id="PS00211">
    <property type="entry name" value="ABC_TRANSPORTER_1"/>
    <property type="match status" value="1"/>
</dbReference>
<comment type="similarity">
    <text evidence="11">Belongs to the ABC transporter superfamily. UvrA family.</text>
</comment>
<evidence type="ECO:0000259" key="14">
    <source>
        <dbReference type="PROSITE" id="PS50893"/>
    </source>
</evidence>
<keyword evidence="16" id="KW-1185">Reference proteome</keyword>
<proteinExistence type="inferred from homology"/>
<feature type="domain" description="ABC transporter" evidence="14">
    <location>
        <begin position="1"/>
        <end position="437"/>
    </location>
</feature>
<dbReference type="GO" id="GO:0005737">
    <property type="term" value="C:cytoplasm"/>
    <property type="evidence" value="ECO:0007669"/>
    <property type="project" value="UniProtKB-SubCell"/>
</dbReference>
<evidence type="ECO:0000256" key="11">
    <source>
        <dbReference type="ARBA" id="ARBA00038000"/>
    </source>
</evidence>
<dbReference type="GO" id="GO:0005524">
    <property type="term" value="F:ATP binding"/>
    <property type="evidence" value="ECO:0007669"/>
    <property type="project" value="UniProtKB-KW"/>
</dbReference>
<dbReference type="GO" id="GO:0006281">
    <property type="term" value="P:DNA repair"/>
    <property type="evidence" value="ECO:0007669"/>
    <property type="project" value="UniProtKB-KW"/>
</dbReference>
<dbReference type="SUPFAM" id="SSF52540">
    <property type="entry name" value="P-loop containing nucleoside triphosphate hydrolases"/>
    <property type="match status" value="2"/>
</dbReference>
<accession>A0A1H2I9M3</accession>
<evidence type="ECO:0000256" key="7">
    <source>
        <dbReference type="ARBA" id="ARBA00022840"/>
    </source>
</evidence>
<dbReference type="AlphaFoldDB" id="A0A1H2I9M3"/>
<dbReference type="InterPro" id="IPR003439">
    <property type="entry name" value="ABC_transporter-like_ATP-bd"/>
</dbReference>
<evidence type="ECO:0000313" key="15">
    <source>
        <dbReference type="EMBL" id="SDU40794.1"/>
    </source>
</evidence>
<evidence type="ECO:0000256" key="6">
    <source>
        <dbReference type="ARBA" id="ARBA00022769"/>
    </source>
</evidence>
<evidence type="ECO:0000256" key="1">
    <source>
        <dbReference type="ARBA" id="ARBA00004496"/>
    </source>
</evidence>
<reference evidence="16" key="1">
    <citation type="submission" date="2016-10" db="EMBL/GenBank/DDBJ databases">
        <authorList>
            <person name="Varghese N."/>
            <person name="Submissions S."/>
        </authorList>
    </citation>
    <scope>NUCLEOTIDE SEQUENCE [LARGE SCALE GENOMIC DNA]</scope>
    <source>
        <strain evidence="16">DSM 45079</strain>
    </source>
</reference>
<keyword evidence="2" id="KW-0963">Cytoplasm</keyword>
<dbReference type="PANTHER" id="PTHR43152">
    <property type="entry name" value="UVRABC SYSTEM PROTEIN A"/>
    <property type="match status" value="1"/>
</dbReference>
<gene>
    <name evidence="15" type="ORF">SAMN04488563_1540</name>
</gene>
<dbReference type="OrthoDB" id="9809851at2"/>
<dbReference type="Proteomes" id="UP000182977">
    <property type="component" value="Chromosome I"/>
</dbReference>
<feature type="domain" description="ABC transporter" evidence="14">
    <location>
        <begin position="453"/>
        <end position="744"/>
    </location>
</feature>
<dbReference type="Pfam" id="PF00005">
    <property type="entry name" value="ABC_tran"/>
    <property type="match status" value="1"/>
</dbReference>
<dbReference type="GO" id="GO:0003677">
    <property type="term" value="F:DNA binding"/>
    <property type="evidence" value="ECO:0007669"/>
    <property type="project" value="UniProtKB-KW"/>
</dbReference>
<name>A0A1H2I9M3_9ACTN</name>
<keyword evidence="5" id="KW-0227">DNA damage</keyword>
<protein>
    <recommendedName>
        <fullName evidence="12">UvrABC system protein A</fullName>
    </recommendedName>
    <alternativeName>
        <fullName evidence="13">Excinuclease ABC subunit A</fullName>
    </alternativeName>
</protein>
<keyword evidence="8" id="KW-0267">Excision nuclease</keyword>
<evidence type="ECO:0000256" key="9">
    <source>
        <dbReference type="ARBA" id="ARBA00023125"/>
    </source>
</evidence>
<keyword evidence="6" id="KW-0228">DNA excision</keyword>
<dbReference type="Gene3D" id="3.40.50.300">
    <property type="entry name" value="P-loop containing nucleotide triphosphate hydrolases"/>
    <property type="match status" value="2"/>
</dbReference>
<keyword evidence="3" id="KW-0677">Repeat</keyword>
<keyword evidence="7" id="KW-0067">ATP-binding</keyword>
<evidence type="ECO:0000256" key="12">
    <source>
        <dbReference type="ARBA" id="ARBA00039316"/>
    </source>
</evidence>
<dbReference type="InterPro" id="IPR017871">
    <property type="entry name" value="ABC_transporter-like_CS"/>
</dbReference>
<sequence>MTLADHGFIEVRGAREHTLKNIDVDIPKHQLTVVTGVSGSGKSSLVFDTLAAESQRQLNATFSAFAQSRLPSYGQPDVDRMAHLCAVTVVDQKRLGGGARSTVGTATDIGARLRLIFSRAGRPFAGYSNAFSFNDPQGMCPRCQGLGVVSIVDEAQLVDRDRSLEDGALDWPAFGVGNWFWRSYARSGFFDPSVPLREYTDEQWRILMYAEQGELKAPNVEVTSYEGVIARFNRLYLHKEADAYKGKTREAFERIVTRGSCPDCGGTRLAEAARSSLIGGRSIADLNAMQADDLVDVIRAIDDPGVAPLVADAAEQVERLGILGLGYLSLDRATATLSGGESQRVKMVRHLGSSLSDLLYVFDEPTVGLHPRDVHRLGELLIELRDKGNTVVVVEHDPETMAIADHCIDMGPGAGRAGGTVTYEGSYDGLVKSDTRTGRGLRAPRVSRDGAAVRTPSGHVRIEHASTHNLRDVTVDLPLGVLTVVTGVAGSGKSSLIRGHLPCVRPDAVMLDQRPVRGSRRSSPATFTGVLDPIRSLFARATGAPAALFSPNSSGACPACQGAGVIFTDLAFMDGVTTVCEVCRGRRFKGEAQQHLVRGRSIADVFELSVAEALEFFTEKAIRTVLQRLGDVGLDYLTLGQTLTTLSGGERQRLKLASELVVGGKLYVLDEPTTGLHLADVEHLIALLHRLVDDGNTMIVIEHNLDVVAAADWVVDLGPGAGHDGGRVVFEGTPAALAADGSTYTGQYLARYLAD</sequence>
<evidence type="ECO:0000256" key="2">
    <source>
        <dbReference type="ARBA" id="ARBA00022490"/>
    </source>
</evidence>
<dbReference type="Gene3D" id="1.10.8.280">
    <property type="entry name" value="ABC transporter ATPase domain-like"/>
    <property type="match status" value="1"/>
</dbReference>
<evidence type="ECO:0000256" key="5">
    <source>
        <dbReference type="ARBA" id="ARBA00022763"/>
    </source>
</evidence>
<dbReference type="GO" id="GO:0016887">
    <property type="term" value="F:ATP hydrolysis activity"/>
    <property type="evidence" value="ECO:0007669"/>
    <property type="project" value="InterPro"/>
</dbReference>
<evidence type="ECO:0000313" key="16">
    <source>
        <dbReference type="Proteomes" id="UP000182977"/>
    </source>
</evidence>
<dbReference type="GO" id="GO:0004518">
    <property type="term" value="F:nuclease activity"/>
    <property type="evidence" value="ECO:0007669"/>
    <property type="project" value="UniProtKB-KW"/>
</dbReference>
<comment type="subcellular location">
    <subcellularLocation>
        <location evidence="1">Cytoplasm</location>
    </subcellularLocation>
</comment>
<keyword evidence="10" id="KW-0234">DNA repair</keyword>